<feature type="domain" description="EF-hand" evidence="5">
    <location>
        <begin position="35"/>
        <end position="70"/>
    </location>
</feature>
<dbReference type="InterPro" id="IPR039647">
    <property type="entry name" value="EF_hand_pair_protein_CML-like"/>
</dbReference>
<evidence type="ECO:0000256" key="3">
    <source>
        <dbReference type="ARBA" id="ARBA00022737"/>
    </source>
</evidence>
<reference evidence="6" key="2">
    <citation type="journal article" date="2023" name="Plants (Basel)">
        <title>Annotation of the Turnera subulata (Passifloraceae) Draft Genome Reveals the S-Locus Evolved after the Divergence of Turneroideae from Passifloroideae in a Stepwise Manner.</title>
        <authorList>
            <person name="Henning P.M."/>
            <person name="Roalson E.H."/>
            <person name="Mir W."/>
            <person name="McCubbin A.G."/>
            <person name="Shore J.S."/>
        </authorList>
    </citation>
    <scope>NUCLEOTIDE SEQUENCE</scope>
    <source>
        <strain evidence="6">F60SS</strain>
    </source>
</reference>
<dbReference type="PANTHER" id="PTHR10891">
    <property type="entry name" value="EF-HAND CALCIUM-BINDING DOMAIN CONTAINING PROTEIN"/>
    <property type="match status" value="1"/>
</dbReference>
<organism evidence="6 7">
    <name type="scientific">Turnera subulata</name>
    <dbReference type="NCBI Taxonomy" id="218843"/>
    <lineage>
        <taxon>Eukaryota</taxon>
        <taxon>Viridiplantae</taxon>
        <taxon>Streptophyta</taxon>
        <taxon>Embryophyta</taxon>
        <taxon>Tracheophyta</taxon>
        <taxon>Spermatophyta</taxon>
        <taxon>Magnoliopsida</taxon>
        <taxon>eudicotyledons</taxon>
        <taxon>Gunneridae</taxon>
        <taxon>Pentapetalae</taxon>
        <taxon>rosids</taxon>
        <taxon>fabids</taxon>
        <taxon>Malpighiales</taxon>
        <taxon>Passifloraceae</taxon>
        <taxon>Turnera</taxon>
    </lineage>
</organism>
<dbReference type="GO" id="GO:0005509">
    <property type="term" value="F:calcium ion binding"/>
    <property type="evidence" value="ECO:0007669"/>
    <property type="project" value="InterPro"/>
</dbReference>
<dbReference type="InterPro" id="IPR002048">
    <property type="entry name" value="EF_hand_dom"/>
</dbReference>
<dbReference type="SUPFAM" id="SSF47473">
    <property type="entry name" value="EF-hand"/>
    <property type="match status" value="1"/>
</dbReference>
<dbReference type="GO" id="GO:0005737">
    <property type="term" value="C:cytoplasm"/>
    <property type="evidence" value="ECO:0007669"/>
    <property type="project" value="UniProtKB-ARBA"/>
</dbReference>
<evidence type="ECO:0000256" key="1">
    <source>
        <dbReference type="ARBA" id="ARBA00003291"/>
    </source>
</evidence>
<keyword evidence="7" id="KW-1185">Reference proteome</keyword>
<keyword evidence="2" id="KW-0479">Metal-binding</keyword>
<keyword evidence="3" id="KW-0677">Repeat</keyword>
<dbReference type="InterPro" id="IPR018247">
    <property type="entry name" value="EF_Hand_1_Ca_BS"/>
</dbReference>
<dbReference type="AlphaFoldDB" id="A0A9Q0JMK3"/>
<comment type="function">
    <text evidence="1">Potential calcium sensor.</text>
</comment>
<evidence type="ECO:0000313" key="7">
    <source>
        <dbReference type="Proteomes" id="UP001141552"/>
    </source>
</evidence>
<evidence type="ECO:0000259" key="5">
    <source>
        <dbReference type="PROSITE" id="PS50222"/>
    </source>
</evidence>
<accession>A0A9Q0JMK3</accession>
<dbReference type="PROSITE" id="PS50222">
    <property type="entry name" value="EF_HAND_2"/>
    <property type="match status" value="4"/>
</dbReference>
<reference evidence="6" key="1">
    <citation type="submission" date="2022-02" db="EMBL/GenBank/DDBJ databases">
        <authorList>
            <person name="Henning P.M."/>
            <person name="McCubbin A.G."/>
            <person name="Shore J.S."/>
        </authorList>
    </citation>
    <scope>NUCLEOTIDE SEQUENCE</scope>
    <source>
        <strain evidence="6">F60SS</strain>
        <tissue evidence="6">Leaves</tissue>
    </source>
</reference>
<comment type="caution">
    <text evidence="6">The sequence shown here is derived from an EMBL/GenBank/DDBJ whole genome shotgun (WGS) entry which is preliminary data.</text>
</comment>
<dbReference type="Gene3D" id="1.10.238.10">
    <property type="entry name" value="EF-hand"/>
    <property type="match status" value="2"/>
</dbReference>
<dbReference type="FunFam" id="1.10.238.10:FF:000089">
    <property type="entry name" value="calmodulin-like protein 3"/>
    <property type="match status" value="1"/>
</dbReference>
<sequence>MDDIKKIFDKFDKNGDGKISCAEVMENLGELGTKVSSDEVQCMIQEFDKDGDGHIDLQEFVEFIERGGGGLDASSHGGGAAGADANRDLKDAFDLYDIDKNGVISATELHQVMKRLGLKCTLSECTKMIRQVDQDGDGSVNFEEFKKMMTRGIN</sequence>
<proteinExistence type="predicted"/>
<dbReference type="InterPro" id="IPR011992">
    <property type="entry name" value="EF-hand-dom_pair"/>
</dbReference>
<feature type="domain" description="EF-hand" evidence="5">
    <location>
        <begin position="120"/>
        <end position="154"/>
    </location>
</feature>
<feature type="domain" description="EF-hand" evidence="5">
    <location>
        <begin position="1"/>
        <end position="34"/>
    </location>
</feature>
<dbReference type="OrthoDB" id="26525at2759"/>
<evidence type="ECO:0000313" key="6">
    <source>
        <dbReference type="EMBL" id="KAJ4848326.1"/>
    </source>
</evidence>
<dbReference type="FunFam" id="1.10.238.10:FF:000003">
    <property type="entry name" value="Calmodulin A"/>
    <property type="match status" value="1"/>
</dbReference>
<gene>
    <name evidence="6" type="ORF">Tsubulata_003723</name>
</gene>
<feature type="domain" description="EF-hand" evidence="5">
    <location>
        <begin position="84"/>
        <end position="119"/>
    </location>
</feature>
<name>A0A9Q0JMK3_9ROSI</name>
<protein>
    <recommendedName>
        <fullName evidence="5">EF-hand domain-containing protein</fullName>
    </recommendedName>
</protein>
<evidence type="ECO:0000256" key="4">
    <source>
        <dbReference type="ARBA" id="ARBA00022837"/>
    </source>
</evidence>
<dbReference type="Proteomes" id="UP001141552">
    <property type="component" value="Unassembled WGS sequence"/>
</dbReference>
<evidence type="ECO:0000256" key="2">
    <source>
        <dbReference type="ARBA" id="ARBA00022723"/>
    </source>
</evidence>
<dbReference type="CDD" id="cd00051">
    <property type="entry name" value="EFh"/>
    <property type="match status" value="2"/>
</dbReference>
<keyword evidence="4" id="KW-0106">Calcium</keyword>
<dbReference type="PROSITE" id="PS00018">
    <property type="entry name" value="EF_HAND_1"/>
    <property type="match status" value="4"/>
</dbReference>
<dbReference type="EMBL" id="JAKUCV010000928">
    <property type="protein sequence ID" value="KAJ4848326.1"/>
    <property type="molecule type" value="Genomic_DNA"/>
</dbReference>
<dbReference type="SMART" id="SM00054">
    <property type="entry name" value="EFh"/>
    <property type="match status" value="4"/>
</dbReference>
<dbReference type="Pfam" id="PF13499">
    <property type="entry name" value="EF-hand_7"/>
    <property type="match status" value="2"/>
</dbReference>